<dbReference type="EMBL" id="LR796139">
    <property type="protein sequence ID" value="CAB4120895.1"/>
    <property type="molecule type" value="Genomic_DNA"/>
</dbReference>
<gene>
    <name evidence="1" type="ORF">UFOVP1_22</name>
</gene>
<evidence type="ECO:0000313" key="1">
    <source>
        <dbReference type="EMBL" id="CAB4120895.1"/>
    </source>
</evidence>
<sequence>MNNLVPLDVSKITSKIIQSNKYFVDPVNNKIYMHSTVPVQTKGKLCIGNDLYPLTSRSNKKSGFRYALRLAVPEGKSITVTISDNQLVKAGIFSSPKKAVIETDTQTIYKSKLGKTQSKKHWYDEAIEFYSHCEMHIPINWWNKWVKVLELEKV</sequence>
<reference evidence="1" key="1">
    <citation type="submission" date="2020-04" db="EMBL/GenBank/DDBJ databases">
        <authorList>
            <person name="Chiriac C."/>
            <person name="Salcher M."/>
            <person name="Ghai R."/>
            <person name="Kavagutti S V."/>
        </authorList>
    </citation>
    <scope>NUCLEOTIDE SEQUENCE</scope>
</reference>
<protein>
    <submittedName>
        <fullName evidence="1">Uncharacterized protein</fullName>
    </submittedName>
</protein>
<proteinExistence type="predicted"/>
<organism evidence="1">
    <name type="scientific">uncultured Caudovirales phage</name>
    <dbReference type="NCBI Taxonomy" id="2100421"/>
    <lineage>
        <taxon>Viruses</taxon>
        <taxon>Duplodnaviria</taxon>
        <taxon>Heunggongvirae</taxon>
        <taxon>Uroviricota</taxon>
        <taxon>Caudoviricetes</taxon>
        <taxon>Peduoviridae</taxon>
        <taxon>Maltschvirus</taxon>
        <taxon>Maltschvirus maltsch</taxon>
    </lineage>
</organism>
<name>A0A6J5KH87_9CAUD</name>
<accession>A0A6J5KH87</accession>